<keyword evidence="3 5" id="KW-1133">Transmembrane helix</keyword>
<evidence type="ECO:0000256" key="1">
    <source>
        <dbReference type="ARBA" id="ARBA00004651"/>
    </source>
</evidence>
<feature type="transmembrane region" description="Helical" evidence="5">
    <location>
        <begin position="101"/>
        <end position="123"/>
    </location>
</feature>
<dbReference type="Gene3D" id="1.20.58.340">
    <property type="entry name" value="Magnesium transport protein CorA, transmembrane region"/>
    <property type="match status" value="1"/>
</dbReference>
<dbReference type="EnsemblBacteria" id="AAR39343">
    <property type="protein sequence ID" value="AAR39343"/>
    <property type="gene ID" value="NEQ501"/>
</dbReference>
<dbReference type="HOGENOM" id="CLU_1640002_0_0_2"/>
<dbReference type="InterPro" id="IPR045863">
    <property type="entry name" value="CorA_TM1_TM2"/>
</dbReference>
<proteinExistence type="predicted"/>
<reference evidence="6 7" key="1">
    <citation type="journal article" date="2003" name="Proc. Natl. Acad. Sci. U.S.A.">
        <title>The genome of Nanoarchaeum equitans: insights into early archaeal evolution and derived parasitism.</title>
        <authorList>
            <person name="Waters E."/>
            <person name="Hohn M.J."/>
            <person name="Ahel I."/>
            <person name="Graham D.E."/>
            <person name="Adams M.D."/>
            <person name="Barnstead M."/>
            <person name="Beeson K.Y."/>
            <person name="Bibbs L."/>
            <person name="Bolanos R."/>
            <person name="Keller M."/>
            <person name="Kretz K."/>
            <person name="Lin X."/>
            <person name="Mathur E."/>
            <person name="Ni J."/>
            <person name="Podar M."/>
            <person name="Richardson T."/>
            <person name="Sutton G.G."/>
            <person name="Simon M."/>
            <person name="Soll D."/>
            <person name="Stetter K.O."/>
            <person name="Short J.M."/>
            <person name="Noordewier M."/>
        </authorList>
    </citation>
    <scope>NUCLEOTIDE SEQUENCE [LARGE SCALE GENOMIC DNA]</scope>
    <source>
        <strain evidence="6 7">Kin4-M</strain>
    </source>
</reference>
<feature type="transmembrane region" description="Helical" evidence="5">
    <location>
        <begin position="135"/>
        <end position="153"/>
    </location>
</feature>
<dbReference type="GO" id="GO:0000287">
    <property type="term" value="F:magnesium ion binding"/>
    <property type="evidence" value="ECO:0007669"/>
    <property type="project" value="TreeGrafter"/>
</dbReference>
<dbReference type="Proteomes" id="UP000000578">
    <property type="component" value="Chromosome"/>
</dbReference>
<keyword evidence="7" id="KW-1185">Reference proteome</keyword>
<evidence type="ECO:0000313" key="6">
    <source>
        <dbReference type="EMBL" id="AAR39343.1"/>
    </source>
</evidence>
<dbReference type="STRING" id="228908.NEQ501"/>
<dbReference type="EMBL" id="AE017199">
    <property type="protein sequence ID" value="AAR39343.1"/>
    <property type="molecule type" value="Genomic_DNA"/>
</dbReference>
<dbReference type="GO" id="GO:0005886">
    <property type="term" value="C:plasma membrane"/>
    <property type="evidence" value="ECO:0007669"/>
    <property type="project" value="UniProtKB-SubCell"/>
</dbReference>
<evidence type="ECO:0000256" key="4">
    <source>
        <dbReference type="ARBA" id="ARBA00023136"/>
    </source>
</evidence>
<accession>Q74MW0</accession>
<sequence>MVGKRELIEIREKIAEIERKIDLLEDKALNGILNIDEILETKKEINVLLRKINKLIEFGENTKELEKLKSYLLTLKSDLFYILDINDSVINKRINENLNKLAFISIAFAPATFVTSLYGMNFVNAIPPWETKHGFILAIIIAIISTIFSFLIVKKINLESI</sequence>
<dbReference type="GO" id="GO:0015087">
    <property type="term" value="F:cobalt ion transmembrane transporter activity"/>
    <property type="evidence" value="ECO:0007669"/>
    <property type="project" value="TreeGrafter"/>
</dbReference>
<name>Q74MW0_NANEQ</name>
<evidence type="ECO:0000256" key="2">
    <source>
        <dbReference type="ARBA" id="ARBA00022692"/>
    </source>
</evidence>
<evidence type="ECO:0000256" key="3">
    <source>
        <dbReference type="ARBA" id="ARBA00022989"/>
    </source>
</evidence>
<evidence type="ECO:0000256" key="5">
    <source>
        <dbReference type="SAM" id="Phobius"/>
    </source>
</evidence>
<keyword evidence="2 5" id="KW-0812">Transmembrane</keyword>
<organism evidence="6 7">
    <name type="scientific">Nanoarchaeum equitans (strain Kin4-M)</name>
    <dbReference type="NCBI Taxonomy" id="228908"/>
    <lineage>
        <taxon>Archaea</taxon>
        <taxon>Nanobdellota</taxon>
        <taxon>Candidatus Nanoarchaeia</taxon>
        <taxon>Nanoarchaeales</taxon>
        <taxon>Nanoarchaeaceae</taxon>
        <taxon>Nanoarchaeum</taxon>
    </lineage>
</organism>
<dbReference type="PANTHER" id="PTHR46494:SF1">
    <property type="entry name" value="CORA FAMILY METAL ION TRANSPORTER (EUROFUNG)"/>
    <property type="match status" value="1"/>
</dbReference>
<protein>
    <submittedName>
        <fullName evidence="6">NEQ501</fullName>
    </submittedName>
</protein>
<gene>
    <name evidence="6" type="ordered locus">NEQ501</name>
</gene>
<dbReference type="SUPFAM" id="SSF144083">
    <property type="entry name" value="Magnesium transport protein CorA, transmembrane region"/>
    <property type="match status" value="1"/>
</dbReference>
<evidence type="ECO:0000313" key="7">
    <source>
        <dbReference type="Proteomes" id="UP000000578"/>
    </source>
</evidence>
<dbReference type="BioCyc" id="NEQU228908:GJB6-533-MONOMER"/>
<dbReference type="KEGG" id="neq:NEQ501"/>
<dbReference type="GO" id="GO:0015095">
    <property type="term" value="F:magnesium ion transmembrane transporter activity"/>
    <property type="evidence" value="ECO:0007669"/>
    <property type="project" value="TreeGrafter"/>
</dbReference>
<keyword evidence="4 5" id="KW-0472">Membrane</keyword>
<comment type="subcellular location">
    <subcellularLocation>
        <location evidence="1">Cell membrane</location>
        <topology evidence="1">Multi-pass membrane protein</topology>
    </subcellularLocation>
</comment>
<dbReference type="Pfam" id="PF01544">
    <property type="entry name" value="CorA"/>
    <property type="match status" value="1"/>
</dbReference>
<dbReference type="InterPro" id="IPR002523">
    <property type="entry name" value="MgTranspt_CorA/ZnTranspt_ZntB"/>
</dbReference>
<dbReference type="PANTHER" id="PTHR46494">
    <property type="entry name" value="CORA FAMILY METAL ION TRANSPORTER (EUROFUNG)"/>
    <property type="match status" value="1"/>
</dbReference>
<dbReference type="GO" id="GO:0050897">
    <property type="term" value="F:cobalt ion binding"/>
    <property type="evidence" value="ECO:0007669"/>
    <property type="project" value="TreeGrafter"/>
</dbReference>
<dbReference type="AlphaFoldDB" id="Q74MW0"/>